<proteinExistence type="predicted"/>
<accession>A0A3D8VLX3</accession>
<dbReference type="Proteomes" id="UP000257032">
    <property type="component" value="Unassembled WGS sequence"/>
</dbReference>
<dbReference type="EMBL" id="QTLC01000048">
    <property type="protein sequence ID" value="RDY70287.1"/>
    <property type="molecule type" value="Genomic_DNA"/>
</dbReference>
<organism evidence="1 2">
    <name type="scientific">Halobacillus trueperi</name>
    <dbReference type="NCBI Taxonomy" id="156205"/>
    <lineage>
        <taxon>Bacteria</taxon>
        <taxon>Bacillati</taxon>
        <taxon>Bacillota</taxon>
        <taxon>Bacilli</taxon>
        <taxon>Bacillales</taxon>
        <taxon>Bacillaceae</taxon>
        <taxon>Halobacillus</taxon>
    </lineage>
</organism>
<protein>
    <recommendedName>
        <fullName evidence="3">DUF2508 family protein</fullName>
    </recommendedName>
</protein>
<dbReference type="RefSeq" id="WP_115894464.1">
    <property type="nucleotide sequence ID" value="NZ_QTLC01000048.1"/>
</dbReference>
<name>A0A3D8VLX3_9BACI</name>
<evidence type="ECO:0008006" key="3">
    <source>
        <dbReference type="Google" id="ProtNLM"/>
    </source>
</evidence>
<evidence type="ECO:0000313" key="1">
    <source>
        <dbReference type="EMBL" id="RDY70287.1"/>
    </source>
</evidence>
<sequence>MNSDLYLPQDIAQAVEEHCRFWEAIREMEQCFAQEDLNGLIAASEDTINSARTLEKMRERKARQDELFELSKSLYKQGVLCAVVGRYEVEKKA</sequence>
<dbReference type="AlphaFoldDB" id="A0A3D8VLX3"/>
<evidence type="ECO:0000313" key="2">
    <source>
        <dbReference type="Proteomes" id="UP000257032"/>
    </source>
</evidence>
<gene>
    <name evidence="1" type="ORF">DXT76_13510</name>
</gene>
<reference evidence="1 2" key="1">
    <citation type="submission" date="2018-08" db="EMBL/GenBank/DDBJ databases">
        <title>Genome sequence of strict halophilic Halobacillus trueperi SS1 isolated from Lunsu, a salty water body of North West Himalayas.</title>
        <authorList>
            <person name="Gupta S."/>
            <person name="Sharma P."/>
            <person name="Dev K."/>
            <person name="Baumler D."/>
            <person name="Sourirajan A."/>
        </authorList>
    </citation>
    <scope>NUCLEOTIDE SEQUENCE [LARGE SCALE GENOMIC DNA]</scope>
    <source>
        <strain evidence="1 2">SS1</strain>
    </source>
</reference>
<comment type="caution">
    <text evidence="1">The sequence shown here is derived from an EMBL/GenBank/DDBJ whole genome shotgun (WGS) entry which is preliminary data.</text>
</comment>